<keyword evidence="1" id="KW-0472">Membrane</keyword>
<feature type="transmembrane region" description="Helical" evidence="1">
    <location>
        <begin position="88"/>
        <end position="113"/>
    </location>
</feature>
<proteinExistence type="predicted"/>
<feature type="transmembrane region" description="Helical" evidence="1">
    <location>
        <begin position="6"/>
        <end position="27"/>
    </location>
</feature>
<dbReference type="EMBL" id="RBAH01000025">
    <property type="protein sequence ID" value="RKN74120.1"/>
    <property type="molecule type" value="Genomic_DNA"/>
</dbReference>
<name>A0A3B0BLV0_9BACL</name>
<keyword evidence="3" id="KW-1185">Reference proteome</keyword>
<keyword evidence="1" id="KW-1133">Transmembrane helix</keyword>
<dbReference type="AlphaFoldDB" id="A0A3B0BLV0"/>
<gene>
    <name evidence="2" type="ORF">D7M11_27075</name>
</gene>
<feature type="transmembrane region" description="Helical" evidence="1">
    <location>
        <begin position="188"/>
        <end position="206"/>
    </location>
</feature>
<feature type="transmembrane region" description="Helical" evidence="1">
    <location>
        <begin position="164"/>
        <end position="182"/>
    </location>
</feature>
<evidence type="ECO:0000313" key="3">
    <source>
        <dbReference type="Proteomes" id="UP000282311"/>
    </source>
</evidence>
<dbReference type="OrthoDB" id="2601231at2"/>
<evidence type="ECO:0000256" key="1">
    <source>
        <dbReference type="SAM" id="Phobius"/>
    </source>
</evidence>
<organism evidence="2 3">
    <name type="scientific">Paenibacillus ginsengarvi</name>
    <dbReference type="NCBI Taxonomy" id="400777"/>
    <lineage>
        <taxon>Bacteria</taxon>
        <taxon>Bacillati</taxon>
        <taxon>Bacillota</taxon>
        <taxon>Bacilli</taxon>
        <taxon>Bacillales</taxon>
        <taxon>Paenibacillaceae</taxon>
        <taxon>Paenibacillus</taxon>
    </lineage>
</organism>
<comment type="caution">
    <text evidence="2">The sequence shown here is derived from an EMBL/GenBank/DDBJ whole genome shotgun (WGS) entry which is preliminary data.</text>
</comment>
<feature type="transmembrane region" description="Helical" evidence="1">
    <location>
        <begin position="57"/>
        <end position="76"/>
    </location>
</feature>
<dbReference type="RefSeq" id="WP_120750391.1">
    <property type="nucleotide sequence ID" value="NZ_RBAH01000025.1"/>
</dbReference>
<keyword evidence="1" id="KW-0812">Transmembrane</keyword>
<feature type="transmembrane region" description="Helical" evidence="1">
    <location>
        <begin position="119"/>
        <end position="140"/>
    </location>
</feature>
<dbReference type="Proteomes" id="UP000282311">
    <property type="component" value="Unassembled WGS sequence"/>
</dbReference>
<evidence type="ECO:0000313" key="2">
    <source>
        <dbReference type="EMBL" id="RKN74120.1"/>
    </source>
</evidence>
<protein>
    <submittedName>
        <fullName evidence="2">Uncharacterized protein</fullName>
    </submittedName>
</protein>
<reference evidence="2 3" key="1">
    <citation type="journal article" date="2007" name="Int. J. Syst. Evol. Microbiol.">
        <title>Paenibacillus ginsengarvi sp. nov., isolated from soil from ginseng cultivation.</title>
        <authorList>
            <person name="Yoon M.H."/>
            <person name="Ten L.N."/>
            <person name="Im W.T."/>
        </authorList>
    </citation>
    <scope>NUCLEOTIDE SEQUENCE [LARGE SCALE GENOMIC DNA]</scope>
    <source>
        <strain evidence="2 3">KCTC 13059</strain>
    </source>
</reference>
<sequence>MGVVAFLVFSASEWVALIGLMFAMFHFPLSGYRGQILLCSFLLSLLSYLLFDVWELMMLAPMVQLPIVILCVWQIFRVHVFYASVMTTFGYMGYGFVQSLYMLVFHFIGFSFVEMQTTYAAYVIQLLSIVSSLLIAYLIYKKRLGFSFIPDSVKVKVRMKGENLWLLFLCVLGHINVAMFNYLASKGIYSFLIISVILSALLYSAWKREESLALNYSHRE</sequence>
<accession>A0A3B0BLV0</accession>